<reference evidence="1 2" key="1">
    <citation type="submission" date="2018-07" db="EMBL/GenBank/DDBJ databases">
        <title>Genome assembly of strain KB82.</title>
        <authorList>
            <person name="Kukolya J."/>
            <person name="Horvath B."/>
            <person name="Nagy I."/>
            <person name="Toth A."/>
        </authorList>
    </citation>
    <scope>NUCLEOTIDE SEQUENCE [LARGE SCALE GENOMIC DNA]</scope>
    <source>
        <strain evidence="1 2">Kb82</strain>
    </source>
</reference>
<evidence type="ECO:0000313" key="1">
    <source>
        <dbReference type="EMBL" id="MBE8725717.1"/>
    </source>
</evidence>
<organism evidence="1 2">
    <name type="scientific">Flavobacterium hungaricum</name>
    <dbReference type="NCBI Taxonomy" id="2082725"/>
    <lineage>
        <taxon>Bacteria</taxon>
        <taxon>Pseudomonadati</taxon>
        <taxon>Bacteroidota</taxon>
        <taxon>Flavobacteriia</taxon>
        <taxon>Flavobacteriales</taxon>
        <taxon>Flavobacteriaceae</taxon>
        <taxon>Flavobacterium</taxon>
    </lineage>
</organism>
<protein>
    <submittedName>
        <fullName evidence="1">Uncharacterized protein</fullName>
    </submittedName>
</protein>
<sequence length="94" mass="10947">MKRENQKTSHRDVMRSVAIFVSNLSFEGDFKKQPVYLQEMFELLLDTEFGNDLVLRQKMLSCLKTSRDLVKVLSQFTDKQIQKACDNVTMVKAI</sequence>
<accession>A0ABR9TK25</accession>
<evidence type="ECO:0000313" key="2">
    <source>
        <dbReference type="Proteomes" id="UP000640614"/>
    </source>
</evidence>
<name>A0ABR9TK25_9FLAO</name>
<comment type="caution">
    <text evidence="1">The sequence shown here is derived from an EMBL/GenBank/DDBJ whole genome shotgun (WGS) entry which is preliminary data.</text>
</comment>
<gene>
    <name evidence="1" type="ORF">C4F50_12245</name>
</gene>
<proteinExistence type="predicted"/>
<keyword evidence="2" id="KW-1185">Reference proteome</keyword>
<dbReference type="RefSeq" id="WP_194138914.1">
    <property type="nucleotide sequence ID" value="NZ_PRDM01000002.1"/>
</dbReference>
<dbReference type="Proteomes" id="UP000640614">
    <property type="component" value="Unassembled WGS sequence"/>
</dbReference>
<dbReference type="EMBL" id="PRDM01000002">
    <property type="protein sequence ID" value="MBE8725717.1"/>
    <property type="molecule type" value="Genomic_DNA"/>
</dbReference>